<dbReference type="PANTHER" id="PTHR47959">
    <property type="entry name" value="ATP-DEPENDENT RNA HELICASE RHLE-RELATED"/>
    <property type="match status" value="1"/>
</dbReference>
<dbReference type="InterPro" id="IPR014014">
    <property type="entry name" value="RNA_helicase_DEAD_Q_motif"/>
</dbReference>
<dbReference type="InterPro" id="IPR014001">
    <property type="entry name" value="Helicase_ATP-bd"/>
</dbReference>
<dbReference type="SMART" id="SM00490">
    <property type="entry name" value="HELICc"/>
    <property type="match status" value="1"/>
</dbReference>
<dbReference type="InterPro" id="IPR027417">
    <property type="entry name" value="P-loop_NTPase"/>
</dbReference>
<evidence type="ECO:0000313" key="11">
    <source>
        <dbReference type="Proteomes" id="UP000179024"/>
    </source>
</evidence>
<feature type="domain" description="DEAD-box RNA helicase Q" evidence="9">
    <location>
        <begin position="27"/>
        <end position="55"/>
    </location>
</feature>
<keyword evidence="4" id="KW-0067">ATP-binding</keyword>
<comment type="similarity">
    <text evidence="5">Belongs to the DEAD box helicase family.</text>
</comment>
<evidence type="ECO:0000259" key="9">
    <source>
        <dbReference type="PROSITE" id="PS51195"/>
    </source>
</evidence>
<evidence type="ECO:0000256" key="1">
    <source>
        <dbReference type="ARBA" id="ARBA00022741"/>
    </source>
</evidence>
<dbReference type="GO" id="GO:0003676">
    <property type="term" value="F:nucleic acid binding"/>
    <property type="evidence" value="ECO:0007669"/>
    <property type="project" value="InterPro"/>
</dbReference>
<feature type="domain" description="Helicase C-terminal" evidence="8">
    <location>
        <begin position="254"/>
        <end position="369"/>
    </location>
</feature>
<dbReference type="Gene3D" id="3.40.50.300">
    <property type="entry name" value="P-loop containing nucleotide triphosphate hydrolases"/>
    <property type="match status" value="2"/>
</dbReference>
<keyword evidence="1" id="KW-0547">Nucleotide-binding</keyword>
<feature type="short sequence motif" description="Q motif" evidence="6">
    <location>
        <begin position="27"/>
        <end position="55"/>
    </location>
</feature>
<evidence type="ECO:0000313" key="10">
    <source>
        <dbReference type="EMBL" id="OGK39955.1"/>
    </source>
</evidence>
<dbReference type="Pfam" id="PF00271">
    <property type="entry name" value="Helicase_C"/>
    <property type="match status" value="1"/>
</dbReference>
<evidence type="ECO:0000256" key="3">
    <source>
        <dbReference type="ARBA" id="ARBA00022806"/>
    </source>
</evidence>
<evidence type="ECO:0008006" key="12">
    <source>
        <dbReference type="Google" id="ProtNLM"/>
    </source>
</evidence>
<dbReference type="GO" id="GO:0016787">
    <property type="term" value="F:hydrolase activity"/>
    <property type="evidence" value="ECO:0007669"/>
    <property type="project" value="UniProtKB-KW"/>
</dbReference>
<evidence type="ECO:0000256" key="4">
    <source>
        <dbReference type="ARBA" id="ARBA00022840"/>
    </source>
</evidence>
<reference evidence="10 11" key="1">
    <citation type="journal article" date="2016" name="Nat. Commun.">
        <title>Thousands of microbial genomes shed light on interconnected biogeochemical processes in an aquifer system.</title>
        <authorList>
            <person name="Anantharaman K."/>
            <person name="Brown C.T."/>
            <person name="Hug L.A."/>
            <person name="Sharon I."/>
            <person name="Castelle C.J."/>
            <person name="Probst A.J."/>
            <person name="Thomas B.C."/>
            <person name="Singh A."/>
            <person name="Wilkins M.J."/>
            <person name="Karaoz U."/>
            <person name="Brodie E.L."/>
            <person name="Williams K.H."/>
            <person name="Hubbard S.S."/>
            <person name="Banfield J.F."/>
        </authorList>
    </citation>
    <scope>NUCLEOTIDE SEQUENCE [LARGE SCALE GENOMIC DNA]</scope>
</reference>
<evidence type="ECO:0000256" key="2">
    <source>
        <dbReference type="ARBA" id="ARBA00022801"/>
    </source>
</evidence>
<keyword evidence="3" id="KW-0347">Helicase</keyword>
<proteinExistence type="inferred from homology"/>
<dbReference type="InterPro" id="IPR050079">
    <property type="entry name" value="DEAD_box_RNA_helicase"/>
</dbReference>
<organism evidence="10 11">
    <name type="scientific">Candidatus Roizmanbacteria bacterium RIFCSPHIGHO2_12_FULL_44_10</name>
    <dbReference type="NCBI Taxonomy" id="1802054"/>
    <lineage>
        <taxon>Bacteria</taxon>
        <taxon>Candidatus Roizmaniibacteriota</taxon>
    </lineage>
</organism>
<dbReference type="Proteomes" id="UP000179024">
    <property type="component" value="Unassembled WGS sequence"/>
</dbReference>
<gene>
    <name evidence="10" type="ORF">A3F34_01330</name>
</gene>
<dbReference type="AlphaFoldDB" id="A0A1F7I9B4"/>
<protein>
    <recommendedName>
        <fullName evidence="12">RNA helicase</fullName>
    </recommendedName>
</protein>
<dbReference type="CDD" id="cd00268">
    <property type="entry name" value="DEADc"/>
    <property type="match status" value="1"/>
</dbReference>
<comment type="caution">
    <text evidence="10">The sequence shown here is derived from an EMBL/GenBank/DDBJ whole genome shotgun (WGS) entry which is preliminary data.</text>
</comment>
<evidence type="ECO:0000256" key="5">
    <source>
        <dbReference type="ARBA" id="ARBA00038437"/>
    </source>
</evidence>
<dbReference type="PANTHER" id="PTHR47959:SF13">
    <property type="entry name" value="ATP-DEPENDENT RNA HELICASE RHLE"/>
    <property type="match status" value="1"/>
</dbReference>
<feature type="domain" description="Helicase ATP-binding" evidence="7">
    <location>
        <begin position="58"/>
        <end position="227"/>
    </location>
</feature>
<keyword evidence="2" id="KW-0378">Hydrolase</keyword>
<dbReference type="GO" id="GO:0003724">
    <property type="term" value="F:RNA helicase activity"/>
    <property type="evidence" value="ECO:0007669"/>
    <property type="project" value="InterPro"/>
</dbReference>
<dbReference type="PROSITE" id="PS51192">
    <property type="entry name" value="HELICASE_ATP_BIND_1"/>
    <property type="match status" value="1"/>
</dbReference>
<dbReference type="Pfam" id="PF00270">
    <property type="entry name" value="DEAD"/>
    <property type="match status" value="1"/>
</dbReference>
<dbReference type="CDD" id="cd18787">
    <property type="entry name" value="SF2_C_DEAD"/>
    <property type="match status" value="1"/>
</dbReference>
<dbReference type="SUPFAM" id="SSF52540">
    <property type="entry name" value="P-loop containing nucleoside triphosphate hydrolases"/>
    <property type="match status" value="1"/>
</dbReference>
<dbReference type="SMART" id="SM00487">
    <property type="entry name" value="DEXDc"/>
    <property type="match status" value="1"/>
</dbReference>
<dbReference type="EMBL" id="MGAE01000009">
    <property type="protein sequence ID" value="OGK39955.1"/>
    <property type="molecule type" value="Genomic_DNA"/>
</dbReference>
<dbReference type="InterPro" id="IPR044742">
    <property type="entry name" value="DEAD/DEAH_RhlB"/>
</dbReference>
<dbReference type="InterPro" id="IPR001650">
    <property type="entry name" value="Helicase_C-like"/>
</dbReference>
<dbReference type="PROSITE" id="PS51194">
    <property type="entry name" value="HELICASE_CTER"/>
    <property type="match status" value="1"/>
</dbReference>
<dbReference type="GO" id="GO:0005829">
    <property type="term" value="C:cytosol"/>
    <property type="evidence" value="ECO:0007669"/>
    <property type="project" value="TreeGrafter"/>
</dbReference>
<sequence length="369" mass="41303">MKSFDPTHLVTRSAQAKPEEAPYVSTNTFNDFAISEKIKANIAARGYTTPTPIQDQSIPSILEGKDLIGIANTGTGKTGAFLISLINKASLDRNQRTLIVVPTRELAIQIVDEFRLFAKGIGLEAVAIVGGVNIRRQTQGLRSRPNFVIGTPGRIKDLIRRRELNLMLFQNVVLDEVDRMVDIGFIQDIKYLVSLLPKVRQSLFFSATVDGKTREILRNFVHDPVTVSVKLQDTMDNIDQDVIRLKDGKQKIDALHDLLIKPGFDKVLIFGRTKWGMEKLSKTLNERGFKTAAIHGNKSQSQRQQALKKFKEEHIKILIATDVASRGLDIDDVTHVINFDAPESYDDYIHRIGRTGRAGKRGTALTFVE</sequence>
<dbReference type="GO" id="GO:0005524">
    <property type="term" value="F:ATP binding"/>
    <property type="evidence" value="ECO:0007669"/>
    <property type="project" value="UniProtKB-KW"/>
</dbReference>
<evidence type="ECO:0000259" key="7">
    <source>
        <dbReference type="PROSITE" id="PS51192"/>
    </source>
</evidence>
<accession>A0A1F7I9B4</accession>
<dbReference type="PROSITE" id="PS51195">
    <property type="entry name" value="Q_MOTIF"/>
    <property type="match status" value="1"/>
</dbReference>
<dbReference type="InterPro" id="IPR011545">
    <property type="entry name" value="DEAD/DEAH_box_helicase_dom"/>
</dbReference>
<evidence type="ECO:0000259" key="8">
    <source>
        <dbReference type="PROSITE" id="PS51194"/>
    </source>
</evidence>
<evidence type="ECO:0000256" key="6">
    <source>
        <dbReference type="PROSITE-ProRule" id="PRU00552"/>
    </source>
</evidence>
<name>A0A1F7I9B4_9BACT</name>